<keyword evidence="2" id="KW-1185">Reference proteome</keyword>
<dbReference type="AlphaFoldDB" id="A0A9Q8ZT28"/>
<evidence type="ECO:0000313" key="1">
    <source>
        <dbReference type="EMBL" id="USS88787.1"/>
    </source>
</evidence>
<proteinExistence type="predicted"/>
<gene>
    <name evidence="1" type="ORF">M3M40_04655</name>
</gene>
<dbReference type="EMBL" id="CP097119">
    <property type="protein sequence ID" value="USS88787.1"/>
    <property type="molecule type" value="Genomic_DNA"/>
</dbReference>
<dbReference type="SUPFAM" id="SSF117396">
    <property type="entry name" value="TM1631-like"/>
    <property type="match status" value="1"/>
</dbReference>
<dbReference type="PANTHER" id="PTHR30348">
    <property type="entry name" value="UNCHARACTERIZED PROTEIN YECE"/>
    <property type="match status" value="1"/>
</dbReference>
<name>A0A9Q8ZT28_9LACO</name>
<dbReference type="PANTHER" id="PTHR30348:SF13">
    <property type="entry name" value="UPF0759 PROTEIN YUNF"/>
    <property type="match status" value="1"/>
</dbReference>
<dbReference type="InterPro" id="IPR036520">
    <property type="entry name" value="UPF0759_sf"/>
</dbReference>
<sequence length="278" mass="31714">MIKVGLTTWTDHPLLSHGKKKATLAEYTGSFPVVEIDSAFYSIPKPEWVQKWVQETPADFKFVVKANYMMTKTPMLRFGEVTDEMRQDRFTELKTALEPMRAAGKLLTVLFQFPPSFRCTQTSIQYLRTVREQLGDWPLAVEFRNHSWLDGEELSRDTAAFLRSLQMSEVVVDEPHAAANGIPFTPVVTNQRLAFMRLHGQNATEWAKGTRERYRYHYSDAELQTLAETAQTLAQQADTVVVIFNNNTGHDAASNALTLQRMLHQEGTELPAEQLDLF</sequence>
<accession>A0A9Q8ZT28</accession>
<dbReference type="Gene3D" id="3.20.20.410">
    <property type="entry name" value="Protein of unknown function UPF0759"/>
    <property type="match status" value="1"/>
</dbReference>
<dbReference type="Proteomes" id="UP001055911">
    <property type="component" value="Chromosome"/>
</dbReference>
<dbReference type="InterPro" id="IPR002763">
    <property type="entry name" value="DUF72"/>
</dbReference>
<organism evidence="1 2">
    <name type="scientific">Fructilactobacillus cliffordii</name>
    <dbReference type="NCBI Taxonomy" id="2940299"/>
    <lineage>
        <taxon>Bacteria</taxon>
        <taxon>Bacillati</taxon>
        <taxon>Bacillota</taxon>
        <taxon>Bacilli</taxon>
        <taxon>Lactobacillales</taxon>
        <taxon>Lactobacillaceae</taxon>
        <taxon>Fructilactobacillus</taxon>
    </lineage>
</organism>
<protein>
    <submittedName>
        <fullName evidence="1">DUF72 domain-containing protein</fullName>
    </submittedName>
</protein>
<reference evidence="1" key="1">
    <citation type="submission" date="2022-05" db="EMBL/GenBank/DDBJ databases">
        <authorList>
            <person name="Oliphant S.A."/>
            <person name="Watson-Haigh N.S."/>
            <person name="Sumby K.M."/>
            <person name="Gardner J.M."/>
            <person name="Jiranek V."/>
        </authorList>
    </citation>
    <scope>NUCLEOTIDE SEQUENCE</scope>
    <source>
        <strain evidence="1">KI4_B1</strain>
    </source>
</reference>
<dbReference type="RefSeq" id="WP_252766304.1">
    <property type="nucleotide sequence ID" value="NZ_CP097119.1"/>
</dbReference>
<evidence type="ECO:0000313" key="2">
    <source>
        <dbReference type="Proteomes" id="UP001055911"/>
    </source>
</evidence>
<dbReference type="Pfam" id="PF01904">
    <property type="entry name" value="DUF72"/>
    <property type="match status" value="1"/>
</dbReference>